<organism evidence="2 3">
    <name type="scientific">Janthinobacterium fluminis</name>
    <dbReference type="NCBI Taxonomy" id="2987524"/>
    <lineage>
        <taxon>Bacteria</taxon>
        <taxon>Pseudomonadati</taxon>
        <taxon>Pseudomonadota</taxon>
        <taxon>Betaproteobacteria</taxon>
        <taxon>Burkholderiales</taxon>
        <taxon>Oxalobacteraceae</taxon>
        <taxon>Janthinobacterium</taxon>
    </lineage>
</organism>
<reference evidence="2 3" key="1">
    <citation type="submission" date="2022-10" db="EMBL/GenBank/DDBJ databases">
        <title>Janthinobacterium sp. hw3 Genome sequencing.</title>
        <authorList>
            <person name="Park S."/>
        </authorList>
    </citation>
    <scope>NUCLEOTIDE SEQUENCE [LARGE SCALE GENOMIC DNA]</scope>
    <source>
        <strain evidence="3">hw3</strain>
    </source>
</reference>
<dbReference type="Proteomes" id="UP001221208">
    <property type="component" value="Unassembled WGS sequence"/>
</dbReference>
<proteinExistence type="predicted"/>
<evidence type="ECO:0000313" key="3">
    <source>
        <dbReference type="Proteomes" id="UP001221208"/>
    </source>
</evidence>
<protein>
    <recommendedName>
        <fullName evidence="4">Meckel syndrome type 1 protein</fullName>
    </recommendedName>
</protein>
<dbReference type="RefSeq" id="WP_273668626.1">
    <property type="nucleotide sequence ID" value="NZ_JAQQXR010000001.1"/>
</dbReference>
<evidence type="ECO:0000256" key="1">
    <source>
        <dbReference type="SAM" id="MobiDB-lite"/>
    </source>
</evidence>
<keyword evidence="3" id="KW-1185">Reference proteome</keyword>
<sequence length="232" mass="23662">MQATKPPELLGKSTPEPADHSRILASLEHGAPVPQRPRPRLGRGGVAALALLLLIGAGWLGYRHASAPPPDGVEARRAAPPREQPQPVAALRDMPAPAAIVNDATAAPPAQRPAAAPDKAGTAPASQAPAAPRAPARPRVAAAGTSAPPKKAPASAAVPPDSDVALLTALVAHVNKQDAGGAAGTNRDVVLRGAHDTTDSLLQRCKQLGVIEGMLCRSRICAGRWDNDPACK</sequence>
<feature type="region of interest" description="Disordered" evidence="1">
    <location>
        <begin position="68"/>
        <end position="87"/>
    </location>
</feature>
<evidence type="ECO:0008006" key="4">
    <source>
        <dbReference type="Google" id="ProtNLM"/>
    </source>
</evidence>
<name>A0ABT5JUY3_9BURK</name>
<evidence type="ECO:0000313" key="2">
    <source>
        <dbReference type="EMBL" id="MDC8755995.1"/>
    </source>
</evidence>
<accession>A0ABT5JUY3</accession>
<feature type="region of interest" description="Disordered" evidence="1">
    <location>
        <begin position="1"/>
        <end position="40"/>
    </location>
</feature>
<dbReference type="EMBL" id="JAQQXR010000001">
    <property type="protein sequence ID" value="MDC8755995.1"/>
    <property type="molecule type" value="Genomic_DNA"/>
</dbReference>
<gene>
    <name evidence="2" type="ORF">OIK44_00160</name>
</gene>
<comment type="caution">
    <text evidence="2">The sequence shown here is derived from an EMBL/GenBank/DDBJ whole genome shotgun (WGS) entry which is preliminary data.</text>
</comment>
<feature type="region of interest" description="Disordered" evidence="1">
    <location>
        <begin position="106"/>
        <end position="158"/>
    </location>
</feature>